<name>A0A941FK74_9BACI</name>
<keyword evidence="1" id="KW-0812">Transmembrane</keyword>
<comment type="caution">
    <text evidence="2">The sequence shown here is derived from an EMBL/GenBank/DDBJ whole genome shotgun (WGS) entry which is preliminary data.</text>
</comment>
<protein>
    <submittedName>
        <fullName evidence="2">Uncharacterized protein</fullName>
    </submittedName>
</protein>
<organism evidence="2 3">
    <name type="scientific">Peribacillus frigoritolerans</name>
    <dbReference type="NCBI Taxonomy" id="450367"/>
    <lineage>
        <taxon>Bacteria</taxon>
        <taxon>Bacillati</taxon>
        <taxon>Bacillota</taxon>
        <taxon>Bacilli</taxon>
        <taxon>Bacillales</taxon>
        <taxon>Bacillaceae</taxon>
        <taxon>Peribacillus</taxon>
    </lineage>
</organism>
<sequence>MNRTWSKKVLPITLASALAFEVYHGPLRIVFRQRIRQKKNRKSRT</sequence>
<proteinExistence type="predicted"/>
<gene>
    <name evidence="2" type="ORF">KEH51_27550</name>
</gene>
<keyword evidence="1" id="KW-0472">Membrane</keyword>
<dbReference type="Proteomes" id="UP000680045">
    <property type="component" value="Unassembled WGS sequence"/>
</dbReference>
<evidence type="ECO:0000313" key="3">
    <source>
        <dbReference type="Proteomes" id="UP000680045"/>
    </source>
</evidence>
<evidence type="ECO:0000256" key="1">
    <source>
        <dbReference type="SAM" id="Phobius"/>
    </source>
</evidence>
<evidence type="ECO:0000313" key="2">
    <source>
        <dbReference type="EMBL" id="MBR8646208.1"/>
    </source>
</evidence>
<dbReference type="AlphaFoldDB" id="A0A941FK74"/>
<accession>A0A941FK74</accession>
<feature type="transmembrane region" description="Helical" evidence="1">
    <location>
        <begin position="12"/>
        <end position="31"/>
    </location>
</feature>
<reference evidence="2" key="1">
    <citation type="submission" date="2021-04" db="EMBL/GenBank/DDBJ databases">
        <title>Whole genome sequencing of Enterococci isolates from hospitalized patients.</title>
        <authorList>
            <person name="Ogoti B.M."/>
            <person name="Onyambu F.G."/>
        </authorList>
    </citation>
    <scope>NUCLEOTIDE SEQUENCE</scope>
    <source>
        <strain evidence="2">242</strain>
    </source>
</reference>
<dbReference type="EMBL" id="JAGTPW010000079">
    <property type="protein sequence ID" value="MBR8646208.1"/>
    <property type="molecule type" value="Genomic_DNA"/>
</dbReference>
<keyword evidence="1" id="KW-1133">Transmembrane helix</keyword>